<keyword evidence="12" id="KW-0862">Zinc</keyword>
<dbReference type="InterPro" id="IPR012258">
    <property type="entry name" value="Acyl-CoA_oxidase"/>
</dbReference>
<evidence type="ECO:0000256" key="11">
    <source>
        <dbReference type="ARBA" id="ARBA00022832"/>
    </source>
</evidence>
<dbReference type="InterPro" id="IPR009100">
    <property type="entry name" value="AcylCoA_DH/oxidase_NM_dom_sf"/>
</dbReference>
<dbReference type="InterPro" id="IPR006091">
    <property type="entry name" value="Acyl-CoA_Oxase/DH_mid-dom"/>
</dbReference>
<dbReference type="SUPFAM" id="SSF56645">
    <property type="entry name" value="Acyl-CoA dehydrogenase NM domain-like"/>
    <property type="match status" value="1"/>
</dbReference>
<evidence type="ECO:0000256" key="5">
    <source>
        <dbReference type="ARBA" id="ARBA00012870"/>
    </source>
</evidence>
<keyword evidence="7" id="KW-0479">Metal-binding</keyword>
<name>A0A3Q0IXW0_DIACI</name>
<keyword evidence="13" id="KW-0560">Oxidoreductase</keyword>
<dbReference type="SUPFAM" id="SSF47203">
    <property type="entry name" value="Acyl-CoA dehydrogenase C-terminal domain-like"/>
    <property type="match status" value="2"/>
</dbReference>
<dbReference type="PROSITE" id="PS00028">
    <property type="entry name" value="ZINC_FINGER_C2H2_1"/>
    <property type="match status" value="6"/>
</dbReference>
<evidence type="ECO:0000256" key="15">
    <source>
        <dbReference type="ARBA" id="ARBA00023140"/>
    </source>
</evidence>
<dbReference type="FunFam" id="2.40.110.10:FF:000005">
    <property type="entry name" value="Acyl-coenzyme A oxidase"/>
    <property type="match status" value="1"/>
</dbReference>
<dbReference type="KEGG" id="dci:103508993"/>
<evidence type="ECO:0000256" key="2">
    <source>
        <dbReference type="ARBA" id="ARBA00004275"/>
    </source>
</evidence>
<keyword evidence="9 16" id="KW-0863">Zinc-finger</keyword>
<dbReference type="FunFam" id="3.30.160.60:FF:000125">
    <property type="entry name" value="Putative zinc finger protein 143"/>
    <property type="match status" value="1"/>
</dbReference>
<evidence type="ECO:0000256" key="8">
    <source>
        <dbReference type="ARBA" id="ARBA00022737"/>
    </source>
</evidence>
<dbReference type="Gene3D" id="3.30.160.60">
    <property type="entry name" value="Classic Zinc Finger"/>
    <property type="match status" value="5"/>
</dbReference>
<dbReference type="GO" id="GO:0055088">
    <property type="term" value="P:lipid homeostasis"/>
    <property type="evidence" value="ECO:0007669"/>
    <property type="project" value="TreeGrafter"/>
</dbReference>
<evidence type="ECO:0000256" key="12">
    <source>
        <dbReference type="ARBA" id="ARBA00022833"/>
    </source>
</evidence>
<sequence>MLKKLPRIVKQLTRNMHLDKDSSVFLEDFPSGPLDVYRKLATFDWKKLRLLIEGDEVLKVKMSVWKKLEDDVLFQHPPSSLSLDEQRKLAVQRMYRLKAWDIYNYEALFDLNINSAISTAVIQYDSSLCVKYGLTFNMFMGVLMGLGTDKHFEYADKAKKGEIGGCFALTEISHGTNTKAMKTLARYCPKTQHFILHTPNFEAAKCWVGSLGKCATHAIVFARLITPDSVDHGLHAFLVPIRDPKTLLPYPGVTVGDLGEKISLNGVDNGFIMFNHYGIPRDNLLNKTGDVTPEGTYTSPFRDPGKRFGSSLGALSTGRVSIIGFCVAYLSKAITIAVRYAGVRRQFGPPKQGSDSEPEELPVLEYELLQWRLFPHLAAVYMLRVFSDYFTREMGRFQMKLMEGGGDKDYLGAMGAEIHALSSAGKPLAGWIARDGIQECREACGGHGYLKIAGLGSLRNDNDPNCTYEGDNNVLVQQTSNWLLSLYKEKNYSSPMSSADFLKDFDRILNSRLSVKAPQDFCSPQVVLGMYEWLVCFLLKSTAVKVQSNLKRGLDLFTAKNFSQVYYARTLSIVYAERFAVKKLLEFAQDTDDVSARNVLTKLAVLYSTWSLEKHLATFYEGKWYLGLTHIANEEDAITEALQSLGINKEYFISSTGGKNSKKQQLWSCPIVNCNFTSVNLNTFKIHLLKHFDKRPFKCKLTTANNTPCMWGFFSKHKLLRHMTSHDEDKKCYPCDQKNCNKRFTTLSNLKMHMVRHGKPLTLCCEELGCGRKFQTMKQYSTHLKEHSNVSAPYMCDYKGCGKSFYLMASLKSHQRVHVTNPEDLVCKGCGKQFKVPCRLREHYKAVHESTKNFKCTYDGCKLLFSTKSALKRHNKSKHLNMRMFPCPLVTCGKSFLRSEHLQEHMLQHNENKPKFTCPYQDCLMSYVAKSSLYAHLKHVHSTNKIT</sequence>
<keyword evidence="6" id="KW-0285">Flavoprotein</keyword>
<dbReference type="InterPro" id="IPR036236">
    <property type="entry name" value="Znf_C2H2_sf"/>
</dbReference>
<accession>A0A3Q0IXW0</accession>
<evidence type="ECO:0000256" key="16">
    <source>
        <dbReference type="PROSITE-ProRule" id="PRU00042"/>
    </source>
</evidence>
<dbReference type="GO" id="GO:0071949">
    <property type="term" value="F:FAD binding"/>
    <property type="evidence" value="ECO:0007669"/>
    <property type="project" value="InterPro"/>
</dbReference>
<dbReference type="GO" id="GO:0008270">
    <property type="term" value="F:zinc ion binding"/>
    <property type="evidence" value="ECO:0007669"/>
    <property type="project" value="UniProtKB-KW"/>
</dbReference>
<dbReference type="FunFam" id="1.20.140.10:FF:000007">
    <property type="entry name" value="Acyl-coenzyme A oxidase"/>
    <property type="match status" value="1"/>
</dbReference>
<dbReference type="GeneID" id="103508993"/>
<dbReference type="SMART" id="SM00355">
    <property type="entry name" value="ZnF_C2H2"/>
    <property type="match status" value="9"/>
</dbReference>
<feature type="domain" description="C2H2-type" evidence="17">
    <location>
        <begin position="825"/>
        <end position="853"/>
    </location>
</feature>
<keyword evidence="8" id="KW-0677">Repeat</keyword>
<evidence type="ECO:0000256" key="6">
    <source>
        <dbReference type="ARBA" id="ARBA00022630"/>
    </source>
</evidence>
<dbReference type="InterPro" id="IPR046373">
    <property type="entry name" value="Acyl-CoA_Oxase/DH_mid-dom_sf"/>
</dbReference>
<evidence type="ECO:0000256" key="10">
    <source>
        <dbReference type="ARBA" id="ARBA00022827"/>
    </source>
</evidence>
<dbReference type="Pfam" id="PF22924">
    <property type="entry name" value="ACOX_C_alpha1"/>
    <property type="match status" value="1"/>
</dbReference>
<protein>
    <recommendedName>
        <fullName evidence="5">acyl-CoA oxidase</fullName>
        <ecNumber evidence="5">1.3.3.6</ecNumber>
    </recommendedName>
</protein>
<feature type="domain" description="C2H2-type" evidence="17">
    <location>
        <begin position="697"/>
        <end position="731"/>
    </location>
</feature>
<dbReference type="Proteomes" id="UP000079169">
    <property type="component" value="Unplaced"/>
</dbReference>
<feature type="domain" description="C2H2-type" evidence="17">
    <location>
        <begin position="854"/>
        <end position="884"/>
    </location>
</feature>
<dbReference type="Pfam" id="PF00096">
    <property type="entry name" value="zf-C2H2"/>
    <property type="match status" value="3"/>
</dbReference>
<dbReference type="Gene3D" id="2.40.110.10">
    <property type="entry name" value="Butyryl-CoA Dehydrogenase, subunit A, domain 2"/>
    <property type="match status" value="1"/>
</dbReference>
<feature type="domain" description="C2H2-type" evidence="17">
    <location>
        <begin position="916"/>
        <end position="946"/>
    </location>
</feature>
<evidence type="ECO:0000313" key="18">
    <source>
        <dbReference type="Proteomes" id="UP000079169"/>
    </source>
</evidence>
<evidence type="ECO:0000256" key="13">
    <source>
        <dbReference type="ARBA" id="ARBA00023002"/>
    </source>
</evidence>
<keyword evidence="11" id="KW-0276">Fatty acid metabolism</keyword>
<evidence type="ECO:0000256" key="4">
    <source>
        <dbReference type="ARBA" id="ARBA00006288"/>
    </source>
</evidence>
<dbReference type="InterPro" id="IPR036250">
    <property type="entry name" value="AcylCo_DH-like_C"/>
</dbReference>
<dbReference type="PROSITE" id="PS50157">
    <property type="entry name" value="ZINC_FINGER_C2H2_2"/>
    <property type="match status" value="8"/>
</dbReference>
<gene>
    <name evidence="19" type="primary">LOC103508993</name>
</gene>
<reference evidence="19" key="1">
    <citation type="submission" date="2025-08" db="UniProtKB">
        <authorList>
            <consortium name="RefSeq"/>
        </authorList>
    </citation>
    <scope>IDENTIFICATION</scope>
</reference>
<evidence type="ECO:0000256" key="9">
    <source>
        <dbReference type="ARBA" id="ARBA00022771"/>
    </source>
</evidence>
<dbReference type="STRING" id="121845.A0A3Q0IXW0"/>
<feature type="domain" description="C2H2-type" evidence="17">
    <location>
        <begin position="885"/>
        <end position="914"/>
    </location>
</feature>
<evidence type="ECO:0000259" key="17">
    <source>
        <dbReference type="PROSITE" id="PS50157"/>
    </source>
</evidence>
<keyword evidence="18" id="KW-1185">Reference proteome</keyword>
<dbReference type="GO" id="GO:0033540">
    <property type="term" value="P:fatty acid beta-oxidation using acyl-CoA oxidase"/>
    <property type="evidence" value="ECO:0007669"/>
    <property type="project" value="TreeGrafter"/>
</dbReference>
<dbReference type="GO" id="GO:0005504">
    <property type="term" value="F:fatty acid binding"/>
    <property type="evidence" value="ECO:0007669"/>
    <property type="project" value="TreeGrafter"/>
</dbReference>
<dbReference type="SUPFAM" id="SSF57667">
    <property type="entry name" value="beta-beta-alpha zinc fingers"/>
    <property type="match status" value="3"/>
</dbReference>
<comment type="similarity">
    <text evidence="4">Belongs to the acyl-CoA oxidase family.</text>
</comment>
<comment type="pathway">
    <text evidence="3">Lipid metabolism.</text>
</comment>
<dbReference type="EC" id="1.3.3.6" evidence="5"/>
<dbReference type="Pfam" id="PF01756">
    <property type="entry name" value="ACOX"/>
    <property type="match status" value="1"/>
</dbReference>
<dbReference type="InterPro" id="IPR013087">
    <property type="entry name" value="Znf_C2H2_type"/>
</dbReference>
<keyword evidence="10" id="KW-0274">FAD</keyword>
<dbReference type="InterPro" id="IPR002655">
    <property type="entry name" value="Acyl-CoA_oxidase_C"/>
</dbReference>
<dbReference type="GO" id="GO:0005777">
    <property type="term" value="C:peroxisome"/>
    <property type="evidence" value="ECO:0007669"/>
    <property type="project" value="UniProtKB-SubCell"/>
</dbReference>
<feature type="domain" description="C2H2-type" evidence="17">
    <location>
        <begin position="733"/>
        <end position="757"/>
    </location>
</feature>
<evidence type="ECO:0000256" key="3">
    <source>
        <dbReference type="ARBA" id="ARBA00005189"/>
    </source>
</evidence>
<dbReference type="PANTHER" id="PTHR10909:SF390">
    <property type="entry name" value="PEROXISOMAL ACYL-COENZYME A OXIDASE 3"/>
    <property type="match status" value="1"/>
</dbReference>
<feature type="domain" description="C2H2-type" evidence="17">
    <location>
        <begin position="763"/>
        <end position="792"/>
    </location>
</feature>
<dbReference type="PaxDb" id="121845-A0A3Q0IXW0"/>
<keyword evidence="15" id="KW-0576">Peroxisome</keyword>
<dbReference type="RefSeq" id="XP_026679250.1">
    <property type="nucleotide sequence ID" value="XM_026823449.1"/>
</dbReference>
<dbReference type="GO" id="GO:0016402">
    <property type="term" value="F:pristanoyl-CoA oxidase activity"/>
    <property type="evidence" value="ECO:0007669"/>
    <property type="project" value="TreeGrafter"/>
</dbReference>
<comment type="subcellular location">
    <subcellularLocation>
        <location evidence="2">Peroxisome</location>
    </subcellularLocation>
</comment>
<dbReference type="PANTHER" id="PTHR10909">
    <property type="entry name" value="ELECTRON TRANSPORT OXIDOREDUCTASE"/>
    <property type="match status" value="1"/>
</dbReference>
<comment type="cofactor">
    <cofactor evidence="1">
        <name>FAD</name>
        <dbReference type="ChEBI" id="CHEBI:57692"/>
    </cofactor>
</comment>
<evidence type="ECO:0000313" key="19">
    <source>
        <dbReference type="RefSeq" id="XP_026679250.1"/>
    </source>
</evidence>
<dbReference type="InterPro" id="IPR055060">
    <property type="entry name" value="ACOX_C_alpha1"/>
</dbReference>
<dbReference type="Pfam" id="PF02770">
    <property type="entry name" value="Acyl-CoA_dh_M"/>
    <property type="match status" value="1"/>
</dbReference>
<dbReference type="Gene3D" id="1.20.140.10">
    <property type="entry name" value="Butyryl-CoA Dehydrogenase, subunit A, domain 3"/>
    <property type="match status" value="2"/>
</dbReference>
<dbReference type="FunFam" id="1.20.140.10:FF:000010">
    <property type="entry name" value="Acyl-coenzyme A oxidase"/>
    <property type="match status" value="1"/>
</dbReference>
<proteinExistence type="inferred from homology"/>
<keyword evidence="14" id="KW-0443">Lipid metabolism</keyword>
<evidence type="ECO:0000256" key="14">
    <source>
        <dbReference type="ARBA" id="ARBA00023098"/>
    </source>
</evidence>
<dbReference type="AlphaFoldDB" id="A0A3Q0IXW0"/>
<feature type="domain" description="C2H2-type" evidence="17">
    <location>
        <begin position="794"/>
        <end position="823"/>
    </location>
</feature>
<evidence type="ECO:0000256" key="1">
    <source>
        <dbReference type="ARBA" id="ARBA00001974"/>
    </source>
</evidence>
<organism evidence="18 19">
    <name type="scientific">Diaphorina citri</name>
    <name type="common">Asian citrus psyllid</name>
    <dbReference type="NCBI Taxonomy" id="121845"/>
    <lineage>
        <taxon>Eukaryota</taxon>
        <taxon>Metazoa</taxon>
        <taxon>Ecdysozoa</taxon>
        <taxon>Arthropoda</taxon>
        <taxon>Hexapoda</taxon>
        <taxon>Insecta</taxon>
        <taxon>Pterygota</taxon>
        <taxon>Neoptera</taxon>
        <taxon>Paraneoptera</taxon>
        <taxon>Hemiptera</taxon>
        <taxon>Sternorrhyncha</taxon>
        <taxon>Psylloidea</taxon>
        <taxon>Psyllidae</taxon>
        <taxon>Diaphorininae</taxon>
        <taxon>Diaphorina</taxon>
    </lineage>
</organism>
<evidence type="ECO:0000256" key="7">
    <source>
        <dbReference type="ARBA" id="ARBA00022723"/>
    </source>
</evidence>